<dbReference type="Pfam" id="PF00441">
    <property type="entry name" value="Acyl-CoA_dh_1"/>
    <property type="match status" value="1"/>
</dbReference>
<dbReference type="InterPro" id="IPR037069">
    <property type="entry name" value="AcylCoA_DH/ox_N_sf"/>
</dbReference>
<dbReference type="InterPro" id="IPR009075">
    <property type="entry name" value="AcylCo_DH/oxidase_C"/>
</dbReference>
<dbReference type="STRING" id="1673428.CPM_1875"/>
<reference evidence="11" key="2">
    <citation type="submission" date="2016-06" db="EMBL/GenBank/DDBJ databases">
        <authorList>
            <person name="Olsen C.W."/>
            <person name="Carey S."/>
            <person name="Hinshaw L."/>
            <person name="Karasin A.I."/>
        </authorList>
    </citation>
    <scope>NUCLEOTIDE SEQUENCE [LARGE SCALE GENOMIC DNA]</scope>
    <source>
        <strain evidence="11">PM4</strain>
    </source>
</reference>
<dbReference type="PANTHER" id="PTHR43884">
    <property type="entry name" value="ACYL-COA DEHYDROGENASE"/>
    <property type="match status" value="1"/>
</dbReference>
<evidence type="ECO:0000313" key="13">
    <source>
        <dbReference type="Proteomes" id="UP000195607"/>
    </source>
</evidence>
<dbReference type="InterPro" id="IPR036250">
    <property type="entry name" value="AcylCo_DH-like_C"/>
</dbReference>
<organism evidence="10 13">
    <name type="scientific">Cuniculiplasma divulgatum</name>
    <dbReference type="NCBI Taxonomy" id="1673428"/>
    <lineage>
        <taxon>Archaea</taxon>
        <taxon>Methanobacteriati</taxon>
        <taxon>Thermoplasmatota</taxon>
        <taxon>Thermoplasmata</taxon>
        <taxon>Thermoplasmatales</taxon>
        <taxon>Cuniculiplasmataceae</taxon>
        <taxon>Cuniculiplasma</taxon>
    </lineage>
</organism>
<keyword evidence="3 6" id="KW-0285">Flavoprotein</keyword>
<evidence type="ECO:0000256" key="2">
    <source>
        <dbReference type="ARBA" id="ARBA00009347"/>
    </source>
</evidence>
<comment type="similarity">
    <text evidence="2 6">Belongs to the acyl-CoA dehydrogenase family.</text>
</comment>
<dbReference type="Gene3D" id="2.40.110.10">
    <property type="entry name" value="Butyryl-CoA Dehydrogenase, subunit A, domain 2"/>
    <property type="match status" value="1"/>
</dbReference>
<dbReference type="FunFam" id="2.40.110.10:FF:000002">
    <property type="entry name" value="Acyl-CoA dehydrogenase fadE12"/>
    <property type="match status" value="1"/>
</dbReference>
<dbReference type="OrthoDB" id="275197at2157"/>
<dbReference type="InterPro" id="IPR009100">
    <property type="entry name" value="AcylCoA_DH/oxidase_NM_dom_sf"/>
</dbReference>
<dbReference type="Gene3D" id="1.20.140.10">
    <property type="entry name" value="Butyryl-CoA Dehydrogenase, subunit A, domain 3"/>
    <property type="match status" value="1"/>
</dbReference>
<dbReference type="KEGG" id="cdiv:CPM_1875"/>
<evidence type="ECO:0000313" key="10">
    <source>
        <dbReference type="EMBL" id="SIM87300.1"/>
    </source>
</evidence>
<evidence type="ECO:0000259" key="7">
    <source>
        <dbReference type="Pfam" id="PF00441"/>
    </source>
</evidence>
<keyword evidence="12" id="KW-1185">Reference proteome</keyword>
<keyword evidence="4 6" id="KW-0274">FAD</keyword>
<dbReference type="InterPro" id="IPR006091">
    <property type="entry name" value="Acyl-CoA_Oxase/DH_mid-dom"/>
</dbReference>
<feature type="domain" description="Acyl-CoA dehydrogenase/oxidase C-terminal" evidence="7">
    <location>
        <begin position="223"/>
        <end position="367"/>
    </location>
</feature>
<dbReference type="RefSeq" id="WP_077076715.1">
    <property type="nucleotide sequence ID" value="NZ_LT671858.1"/>
</dbReference>
<dbReference type="PANTHER" id="PTHR43884:SF12">
    <property type="entry name" value="ISOVALERYL-COA DEHYDROGENASE, MITOCHONDRIAL-RELATED"/>
    <property type="match status" value="1"/>
</dbReference>
<dbReference type="Gene3D" id="1.10.540.10">
    <property type="entry name" value="Acyl-CoA dehydrogenase/oxidase, N-terminal domain"/>
    <property type="match status" value="1"/>
</dbReference>
<reference evidence="12" key="3">
    <citation type="submission" date="2016-06" db="EMBL/GenBank/DDBJ databases">
        <authorList>
            <person name="Toshchakov V.S."/>
        </authorList>
    </citation>
    <scope>NUCLEOTIDE SEQUENCE [LARGE SCALE GENOMIC DNA]</scope>
    <source>
        <strain>PM4 (JCM 30641</strain>
        <strain evidence="12">\VKM B-2940)</strain>
    </source>
</reference>
<dbReference type="Proteomes" id="UP000195607">
    <property type="component" value="Chromosome I"/>
</dbReference>
<comment type="cofactor">
    <cofactor evidence="1 6">
        <name>FAD</name>
        <dbReference type="ChEBI" id="CHEBI:57692"/>
    </cofactor>
</comment>
<keyword evidence="5 6" id="KW-0560">Oxidoreductase</keyword>
<dbReference type="Pfam" id="PF02771">
    <property type="entry name" value="Acyl-CoA_dh_N"/>
    <property type="match status" value="1"/>
</dbReference>
<sequence length="374" mass="41843">MNFDLDTELEEYRNRVRDFSLREFGNEVASKYDMEEKYPDELRLKALKEGIIDFSNPWKTMIGIEEMCRVDPGLGISVTVPYFGAEVLMLHGSDYLKENYLGEVAAGKKIMGLGVTEPGGGSDVAGLKTVARKEGSKYIVNGSKMFITNGTLADFFVMLVRTSPPDDPKKRHRGLSVLVVERAFKGFDSNKLTGKLGVRATNTGELILNNVEVPAENLVGEEGKGFYYIMEFFNISRIFVAAQSIGIAQGVLDRTTEYLKKLEKEGKYVGEERKFKLAEIATRVEASRLLMYKAASFLFNYKPNPTLTSMAKGYASETASFAAETAMEITGQTGLNTEIERFFRDSKIMEIWEGTSEVEKIVISRMILKGDKNE</sequence>
<reference evidence="10 13" key="1">
    <citation type="submission" date="2016-04" db="EMBL/GenBank/DDBJ databases">
        <authorList>
            <person name="Evans L.H."/>
            <person name="Alamgir A."/>
            <person name="Owens N."/>
            <person name="Weber N.D."/>
            <person name="Virtaneva K."/>
            <person name="Barbian K."/>
            <person name="Babar A."/>
            <person name="Rosenke K."/>
        </authorList>
    </citation>
    <scope>NUCLEOTIDE SEQUENCE [LARGE SCALE GENOMIC DNA]</scope>
    <source>
        <strain evidence="10">S5</strain>
        <strain evidence="13">S5(T) (JCM 30642 \VKM B-2941)</strain>
    </source>
</reference>
<name>A0A1N5WS69_9ARCH</name>
<dbReference type="Pfam" id="PF02770">
    <property type="entry name" value="Acyl-CoA_dh_M"/>
    <property type="match status" value="1"/>
</dbReference>
<proteinExistence type="inferred from homology"/>
<dbReference type="PROSITE" id="PS00072">
    <property type="entry name" value="ACYL_COA_DH_1"/>
    <property type="match status" value="1"/>
</dbReference>
<protein>
    <submittedName>
        <fullName evidence="10">Acyl-CoA dehydrogenase</fullName>
    </submittedName>
</protein>
<evidence type="ECO:0000313" key="12">
    <source>
        <dbReference type="Proteomes" id="UP000187822"/>
    </source>
</evidence>
<evidence type="ECO:0000256" key="3">
    <source>
        <dbReference type="ARBA" id="ARBA00022630"/>
    </source>
</evidence>
<dbReference type="Proteomes" id="UP000187822">
    <property type="component" value="Chromosome I"/>
</dbReference>
<gene>
    <name evidence="11" type="ORF">CPM_1875</name>
    <name evidence="10" type="ORF">CSP5_1937</name>
</gene>
<feature type="domain" description="Acyl-CoA oxidase/dehydrogenase middle" evidence="8">
    <location>
        <begin position="113"/>
        <end position="211"/>
    </location>
</feature>
<dbReference type="AlphaFoldDB" id="A0A1N5WS69"/>
<evidence type="ECO:0000256" key="4">
    <source>
        <dbReference type="ARBA" id="ARBA00022827"/>
    </source>
</evidence>
<dbReference type="GeneID" id="41589173"/>
<dbReference type="SUPFAM" id="SSF56645">
    <property type="entry name" value="Acyl-CoA dehydrogenase NM domain-like"/>
    <property type="match status" value="1"/>
</dbReference>
<evidence type="ECO:0000256" key="6">
    <source>
        <dbReference type="RuleBase" id="RU362125"/>
    </source>
</evidence>
<dbReference type="EMBL" id="LT671858">
    <property type="protein sequence ID" value="SIM87300.1"/>
    <property type="molecule type" value="Genomic_DNA"/>
</dbReference>
<dbReference type="InterPro" id="IPR046373">
    <property type="entry name" value="Acyl-CoA_Oxase/DH_mid-dom_sf"/>
</dbReference>
<dbReference type="SUPFAM" id="SSF47203">
    <property type="entry name" value="Acyl-CoA dehydrogenase C-terminal domain-like"/>
    <property type="match status" value="1"/>
</dbReference>
<dbReference type="InterPro" id="IPR006089">
    <property type="entry name" value="Acyl-CoA_DH_CS"/>
</dbReference>
<accession>A0A1N5WS69</accession>
<evidence type="ECO:0000256" key="1">
    <source>
        <dbReference type="ARBA" id="ARBA00001974"/>
    </source>
</evidence>
<feature type="domain" description="Acyl-CoA dehydrogenase/oxidase N-terminal" evidence="9">
    <location>
        <begin position="8"/>
        <end position="108"/>
    </location>
</feature>
<evidence type="ECO:0000259" key="9">
    <source>
        <dbReference type="Pfam" id="PF02771"/>
    </source>
</evidence>
<dbReference type="GO" id="GO:0003995">
    <property type="term" value="F:acyl-CoA dehydrogenase activity"/>
    <property type="evidence" value="ECO:0007669"/>
    <property type="project" value="InterPro"/>
</dbReference>
<dbReference type="GO" id="GO:0050660">
    <property type="term" value="F:flavin adenine dinucleotide binding"/>
    <property type="evidence" value="ECO:0007669"/>
    <property type="project" value="InterPro"/>
</dbReference>
<evidence type="ECO:0000259" key="8">
    <source>
        <dbReference type="Pfam" id="PF02770"/>
    </source>
</evidence>
<dbReference type="EMBL" id="LT719092">
    <property type="protein sequence ID" value="SJK85651.1"/>
    <property type="molecule type" value="Genomic_DNA"/>
</dbReference>
<evidence type="ECO:0000256" key="5">
    <source>
        <dbReference type="ARBA" id="ARBA00023002"/>
    </source>
</evidence>
<evidence type="ECO:0000313" key="11">
    <source>
        <dbReference type="EMBL" id="SJK85651.1"/>
    </source>
</evidence>
<dbReference type="InterPro" id="IPR013786">
    <property type="entry name" value="AcylCoA_DH/ox_N"/>
</dbReference>